<gene>
    <name evidence="1" type="ORF">M5K25_007904</name>
</gene>
<proteinExistence type="predicted"/>
<name>A0ABD0V8E1_DENTH</name>
<dbReference type="Proteomes" id="UP001552299">
    <property type="component" value="Unassembled WGS sequence"/>
</dbReference>
<reference evidence="1 2" key="1">
    <citation type="journal article" date="2024" name="Plant Biotechnol. J.">
        <title>Dendrobium thyrsiflorum genome and its molecular insights into genes involved in important horticultural traits.</title>
        <authorList>
            <person name="Chen B."/>
            <person name="Wang J.Y."/>
            <person name="Zheng P.J."/>
            <person name="Li K.L."/>
            <person name="Liang Y.M."/>
            <person name="Chen X.F."/>
            <person name="Zhang C."/>
            <person name="Zhao X."/>
            <person name="He X."/>
            <person name="Zhang G.Q."/>
            <person name="Liu Z.J."/>
            <person name="Xu Q."/>
        </authorList>
    </citation>
    <scope>NUCLEOTIDE SEQUENCE [LARGE SCALE GENOMIC DNA]</scope>
    <source>
        <strain evidence="1">GZMU011</strain>
    </source>
</reference>
<keyword evidence="2" id="KW-1185">Reference proteome</keyword>
<dbReference type="EMBL" id="JANQDX010000007">
    <property type="protein sequence ID" value="KAL0920888.1"/>
    <property type="molecule type" value="Genomic_DNA"/>
</dbReference>
<accession>A0ABD0V8E1</accession>
<dbReference type="AlphaFoldDB" id="A0ABD0V8E1"/>
<sequence>MTKEPTYANISRLHSFRWGFYGRNHQVVAPGVVSIEYSSFTIFKFGQALDFLGSSLHVIFKFGQCVLGRSLFAIFEFDKVDTKLFSFTVFEFGQANIESSSFTIFEFGQVDIELFSFAIFEFGMANFEFTFLVNVKLPLFTFCFAVFKFGQANIESSLFNIFKFGQIVGISFFSTPCSLFRSGQIAQVRLDRRYLSNEPIRT</sequence>
<protein>
    <submittedName>
        <fullName evidence="1">Uncharacterized protein</fullName>
    </submittedName>
</protein>
<evidence type="ECO:0000313" key="2">
    <source>
        <dbReference type="Proteomes" id="UP001552299"/>
    </source>
</evidence>
<comment type="caution">
    <text evidence="1">The sequence shown here is derived from an EMBL/GenBank/DDBJ whole genome shotgun (WGS) entry which is preliminary data.</text>
</comment>
<evidence type="ECO:0000313" key="1">
    <source>
        <dbReference type="EMBL" id="KAL0920888.1"/>
    </source>
</evidence>
<organism evidence="1 2">
    <name type="scientific">Dendrobium thyrsiflorum</name>
    <name type="common">Pinecone-like raceme dendrobium</name>
    <name type="synonym">Orchid</name>
    <dbReference type="NCBI Taxonomy" id="117978"/>
    <lineage>
        <taxon>Eukaryota</taxon>
        <taxon>Viridiplantae</taxon>
        <taxon>Streptophyta</taxon>
        <taxon>Embryophyta</taxon>
        <taxon>Tracheophyta</taxon>
        <taxon>Spermatophyta</taxon>
        <taxon>Magnoliopsida</taxon>
        <taxon>Liliopsida</taxon>
        <taxon>Asparagales</taxon>
        <taxon>Orchidaceae</taxon>
        <taxon>Epidendroideae</taxon>
        <taxon>Malaxideae</taxon>
        <taxon>Dendrobiinae</taxon>
        <taxon>Dendrobium</taxon>
    </lineage>
</organism>